<evidence type="ECO:0000259" key="7">
    <source>
        <dbReference type="PROSITE" id="PS51007"/>
    </source>
</evidence>
<keyword evidence="9" id="KW-1185">Reference proteome</keyword>
<evidence type="ECO:0000313" key="8">
    <source>
        <dbReference type="EMBL" id="MBB6673605.1"/>
    </source>
</evidence>
<keyword evidence="5 6" id="KW-0408">Iron</keyword>
<proteinExistence type="predicted"/>
<dbReference type="InterPro" id="IPR051811">
    <property type="entry name" value="Cytochrome_c550/c551-like"/>
</dbReference>
<dbReference type="PANTHER" id="PTHR37823">
    <property type="entry name" value="CYTOCHROME C-553-LIKE"/>
    <property type="match status" value="1"/>
</dbReference>
<dbReference type="PROSITE" id="PS51007">
    <property type="entry name" value="CYTC"/>
    <property type="match status" value="1"/>
</dbReference>
<comment type="caution">
    <text evidence="8">The sequence shown here is derived from an EMBL/GenBank/DDBJ whole genome shotgun (WGS) entry which is preliminary data.</text>
</comment>
<keyword evidence="1" id="KW-0813">Transport</keyword>
<evidence type="ECO:0000313" key="9">
    <source>
        <dbReference type="Proteomes" id="UP000547209"/>
    </source>
</evidence>
<dbReference type="InterPro" id="IPR009056">
    <property type="entry name" value="Cyt_c-like_dom"/>
</dbReference>
<evidence type="ECO:0000256" key="2">
    <source>
        <dbReference type="ARBA" id="ARBA00022617"/>
    </source>
</evidence>
<evidence type="ECO:0000256" key="1">
    <source>
        <dbReference type="ARBA" id="ARBA00022448"/>
    </source>
</evidence>
<dbReference type="RefSeq" id="WP_185671466.1">
    <property type="nucleotide sequence ID" value="NZ_JACJVP010000040.1"/>
</dbReference>
<dbReference type="AlphaFoldDB" id="A0A7X0RWE9"/>
<dbReference type="SUPFAM" id="SSF46626">
    <property type="entry name" value="Cytochrome c"/>
    <property type="match status" value="1"/>
</dbReference>
<dbReference type="PRINTS" id="PR00605">
    <property type="entry name" value="CYTCHROMECIC"/>
</dbReference>
<accession>A0A7X0RWE9</accession>
<dbReference type="Pfam" id="PF13442">
    <property type="entry name" value="Cytochrome_CBB3"/>
    <property type="match status" value="1"/>
</dbReference>
<reference evidence="8 9" key="1">
    <citation type="submission" date="2020-08" db="EMBL/GenBank/DDBJ databases">
        <title>Cohnella phylogeny.</title>
        <authorList>
            <person name="Dunlap C."/>
        </authorList>
    </citation>
    <scope>NUCLEOTIDE SEQUENCE [LARGE SCALE GENOMIC DNA]</scope>
    <source>
        <strain evidence="8 9">DSM 28246</strain>
    </source>
</reference>
<dbReference type="GO" id="GO:0009055">
    <property type="term" value="F:electron transfer activity"/>
    <property type="evidence" value="ECO:0007669"/>
    <property type="project" value="InterPro"/>
</dbReference>
<sequence>MGKWILAGIVTIACVFGLYLLVSQLPPRQEAAEPSASIAVPAQPADAAGAAQVYKSNCLSCHGDQRQGGLGPSLAEVGTSMTPEQIYKQIKNGGGGMPGFGKRLTEEQLTNLTNWLADMKG</sequence>
<keyword evidence="4" id="KW-0249">Electron transport</keyword>
<feature type="domain" description="Cytochrome c" evidence="7">
    <location>
        <begin position="45"/>
        <end position="120"/>
    </location>
</feature>
<evidence type="ECO:0000256" key="3">
    <source>
        <dbReference type="ARBA" id="ARBA00022723"/>
    </source>
</evidence>
<evidence type="ECO:0000256" key="5">
    <source>
        <dbReference type="ARBA" id="ARBA00023004"/>
    </source>
</evidence>
<dbReference type="Proteomes" id="UP000547209">
    <property type="component" value="Unassembled WGS sequence"/>
</dbReference>
<evidence type="ECO:0000256" key="4">
    <source>
        <dbReference type="ARBA" id="ARBA00022982"/>
    </source>
</evidence>
<dbReference type="InterPro" id="IPR036909">
    <property type="entry name" value="Cyt_c-like_dom_sf"/>
</dbReference>
<dbReference type="PANTHER" id="PTHR37823:SF4">
    <property type="entry name" value="MENAQUINOL-CYTOCHROME C REDUCTASE CYTOCHROME B_C SUBUNIT"/>
    <property type="match status" value="1"/>
</dbReference>
<dbReference type="Gene3D" id="1.10.760.10">
    <property type="entry name" value="Cytochrome c-like domain"/>
    <property type="match status" value="1"/>
</dbReference>
<dbReference type="GO" id="GO:0005506">
    <property type="term" value="F:iron ion binding"/>
    <property type="evidence" value="ECO:0007669"/>
    <property type="project" value="InterPro"/>
</dbReference>
<protein>
    <submittedName>
        <fullName evidence="8">Cytochrome c</fullName>
    </submittedName>
</protein>
<keyword evidence="3 6" id="KW-0479">Metal-binding</keyword>
<name>A0A7X0RWE9_9BACL</name>
<organism evidence="8 9">
    <name type="scientific">Cohnella nanjingensis</name>
    <dbReference type="NCBI Taxonomy" id="1387779"/>
    <lineage>
        <taxon>Bacteria</taxon>
        <taxon>Bacillati</taxon>
        <taxon>Bacillota</taxon>
        <taxon>Bacilli</taxon>
        <taxon>Bacillales</taxon>
        <taxon>Paenibacillaceae</taxon>
        <taxon>Cohnella</taxon>
    </lineage>
</organism>
<keyword evidence="2 6" id="KW-0349">Heme</keyword>
<dbReference type="EMBL" id="JACJVP010000040">
    <property type="protein sequence ID" value="MBB6673605.1"/>
    <property type="molecule type" value="Genomic_DNA"/>
</dbReference>
<gene>
    <name evidence="8" type="ORF">H7C19_23270</name>
</gene>
<dbReference type="InterPro" id="IPR008168">
    <property type="entry name" value="Cyt_C_IC"/>
</dbReference>
<evidence type="ECO:0000256" key="6">
    <source>
        <dbReference type="PROSITE-ProRule" id="PRU00433"/>
    </source>
</evidence>
<dbReference type="GO" id="GO:0020037">
    <property type="term" value="F:heme binding"/>
    <property type="evidence" value="ECO:0007669"/>
    <property type="project" value="InterPro"/>
</dbReference>